<dbReference type="InterPro" id="IPR012349">
    <property type="entry name" value="Split_barrel_FMN-bd"/>
</dbReference>
<dbReference type="AlphaFoldDB" id="A0A363CX62"/>
<protein>
    <submittedName>
        <fullName evidence="1">FMN-binding protein</fullName>
    </submittedName>
</protein>
<dbReference type="Gene3D" id="2.30.110.10">
    <property type="entry name" value="Electron Transport, Fmn-binding Protein, Chain A"/>
    <property type="match status" value="1"/>
</dbReference>
<reference evidence="1 2" key="1">
    <citation type="submission" date="2017-02" db="EMBL/GenBank/DDBJ databases">
        <title>Arcobacter caeni sp. nov, a new Arcobacter species isolated from reclaimed water.</title>
        <authorList>
            <person name="Figueras M.J."/>
            <person name="Perez-Cataluna A."/>
            <person name="Salas-Masso N."/>
        </authorList>
    </citation>
    <scope>NUCLEOTIDE SEQUENCE [LARGE SCALE GENOMIC DNA]</scope>
    <source>
        <strain evidence="1 2">RW17-10</strain>
    </source>
</reference>
<evidence type="ECO:0000313" key="2">
    <source>
        <dbReference type="Proteomes" id="UP000251135"/>
    </source>
</evidence>
<organism evidence="1 2">
    <name type="scientific">Arcobacter caeni</name>
    <dbReference type="NCBI Taxonomy" id="1912877"/>
    <lineage>
        <taxon>Bacteria</taxon>
        <taxon>Pseudomonadati</taxon>
        <taxon>Campylobacterota</taxon>
        <taxon>Epsilonproteobacteria</taxon>
        <taxon>Campylobacterales</taxon>
        <taxon>Arcobacteraceae</taxon>
        <taxon>Arcobacter</taxon>
    </lineage>
</organism>
<dbReference type="RefSeq" id="WP_108560338.1">
    <property type="nucleotide sequence ID" value="NZ_MUXE01000016.1"/>
</dbReference>
<comment type="caution">
    <text evidence="1">The sequence shown here is derived from an EMBL/GenBank/DDBJ whole genome shotgun (WGS) entry which is preliminary data.</text>
</comment>
<proteinExistence type="predicted"/>
<dbReference type="EMBL" id="MUXE01000016">
    <property type="protein sequence ID" value="PUE63659.1"/>
    <property type="molecule type" value="Genomic_DNA"/>
</dbReference>
<sequence>MNEKIENILKYEGIFSIVAKGDDFPHIVNTWNSYVIFKNDEFFIPVAGMNKMEEFLKKENKVIVVIGTKELMGLYGMGMGVKIIGNASILNDIKEYEDLKAKFEWARAVMKIEILESYQTT</sequence>
<gene>
    <name evidence="1" type="ORF">B0174_10110</name>
</gene>
<dbReference type="Proteomes" id="UP000251135">
    <property type="component" value="Unassembled WGS sequence"/>
</dbReference>
<dbReference type="SUPFAM" id="SSF50475">
    <property type="entry name" value="FMN-binding split barrel"/>
    <property type="match status" value="1"/>
</dbReference>
<evidence type="ECO:0000313" key="1">
    <source>
        <dbReference type="EMBL" id="PUE63659.1"/>
    </source>
</evidence>
<keyword evidence="2" id="KW-1185">Reference proteome</keyword>
<accession>A0A363CX62</accession>
<name>A0A363CX62_9BACT</name>
<dbReference type="OrthoDB" id="595289at2"/>